<dbReference type="GO" id="GO:0006450">
    <property type="term" value="P:regulation of translational fidelity"/>
    <property type="evidence" value="ECO:0007669"/>
    <property type="project" value="InterPro"/>
</dbReference>
<evidence type="ECO:0000313" key="2">
    <source>
        <dbReference type="EMBL" id="OGY66758.1"/>
    </source>
</evidence>
<dbReference type="GO" id="GO:0005524">
    <property type="term" value="F:ATP binding"/>
    <property type="evidence" value="ECO:0007669"/>
    <property type="project" value="UniProtKB-KW"/>
</dbReference>
<dbReference type="AlphaFoldDB" id="A0A1G1ZPZ6"/>
<comment type="function">
    <text evidence="1">Allows the formation of correctly charged Asn-tRNA(Asn) or Gln-tRNA(Gln) through the transamidation of misacylated Asp-tRNA(Asn) or Glu-tRNA(Gln) in organisms which lack either or both of asparaginyl-tRNA or glutaminyl-tRNA synthetases. The reaction takes place in the presence of glutamine and ATP through an activated phospho-Asp-tRNA(Asn) or phospho-Glu-tRNA(Gln).</text>
</comment>
<comment type="caution">
    <text evidence="2">The sequence shown here is derived from an EMBL/GenBank/DDBJ whole genome shotgun (WGS) entry which is preliminary data.</text>
</comment>
<dbReference type="PANTHER" id="PTHR15004:SF0">
    <property type="entry name" value="GLUTAMYL-TRNA(GLN) AMIDOTRANSFERASE SUBUNIT C, MITOCHONDRIAL"/>
    <property type="match status" value="1"/>
</dbReference>
<dbReference type="Gene3D" id="1.10.20.60">
    <property type="entry name" value="Glu-tRNAGln amidotransferase C subunit, N-terminal domain"/>
    <property type="match status" value="1"/>
</dbReference>
<dbReference type="STRING" id="1798409.A3I24_04540"/>
<keyword evidence="1" id="KW-0547">Nucleotide-binding</keyword>
<reference evidence="2 3" key="1">
    <citation type="journal article" date="2016" name="Nat. Commun.">
        <title>Thousands of microbial genomes shed light on interconnected biogeochemical processes in an aquifer system.</title>
        <authorList>
            <person name="Anantharaman K."/>
            <person name="Brown C.T."/>
            <person name="Hug L.A."/>
            <person name="Sharon I."/>
            <person name="Castelle C.J."/>
            <person name="Probst A.J."/>
            <person name="Thomas B.C."/>
            <person name="Singh A."/>
            <person name="Wilkins M.J."/>
            <person name="Karaoz U."/>
            <person name="Brodie E.L."/>
            <person name="Williams K.H."/>
            <person name="Hubbard S.S."/>
            <person name="Banfield J.F."/>
        </authorList>
    </citation>
    <scope>NUCLEOTIDE SEQUENCE [LARGE SCALE GENOMIC DNA]</scope>
</reference>
<dbReference type="GO" id="GO:0006412">
    <property type="term" value="P:translation"/>
    <property type="evidence" value="ECO:0007669"/>
    <property type="project" value="UniProtKB-UniRule"/>
</dbReference>
<comment type="similarity">
    <text evidence="1">Belongs to the GatC family.</text>
</comment>
<dbReference type="GO" id="GO:0050567">
    <property type="term" value="F:glutaminyl-tRNA synthase (glutamine-hydrolyzing) activity"/>
    <property type="evidence" value="ECO:0007669"/>
    <property type="project" value="UniProtKB-UniRule"/>
</dbReference>
<dbReference type="EMBL" id="MHJL01000036">
    <property type="protein sequence ID" value="OGY66758.1"/>
    <property type="molecule type" value="Genomic_DNA"/>
</dbReference>
<dbReference type="Proteomes" id="UP000177690">
    <property type="component" value="Unassembled WGS sequence"/>
</dbReference>
<comment type="catalytic activity">
    <reaction evidence="1">
        <text>L-aspartyl-tRNA(Asn) + L-glutamine + ATP + H2O = L-asparaginyl-tRNA(Asn) + L-glutamate + ADP + phosphate + 2 H(+)</text>
        <dbReference type="Rhea" id="RHEA:14513"/>
        <dbReference type="Rhea" id="RHEA-COMP:9674"/>
        <dbReference type="Rhea" id="RHEA-COMP:9677"/>
        <dbReference type="ChEBI" id="CHEBI:15377"/>
        <dbReference type="ChEBI" id="CHEBI:15378"/>
        <dbReference type="ChEBI" id="CHEBI:29985"/>
        <dbReference type="ChEBI" id="CHEBI:30616"/>
        <dbReference type="ChEBI" id="CHEBI:43474"/>
        <dbReference type="ChEBI" id="CHEBI:58359"/>
        <dbReference type="ChEBI" id="CHEBI:78515"/>
        <dbReference type="ChEBI" id="CHEBI:78516"/>
        <dbReference type="ChEBI" id="CHEBI:456216"/>
    </reaction>
</comment>
<keyword evidence="1" id="KW-0436">Ligase</keyword>
<dbReference type="NCBIfam" id="TIGR00135">
    <property type="entry name" value="gatC"/>
    <property type="match status" value="1"/>
</dbReference>
<accession>A0A1G1ZPZ6</accession>
<sequence length="98" mass="11441">MSEINKKSLEHLADLARLEINPKKEEKFIKDLQSILGHFQELQSLNTENVLPMTGGTQMKNVFREDDQKRDKTVETRNVVDAFPEREKGYLRIPPVFK</sequence>
<organism evidence="2 3">
    <name type="scientific">Candidatus Harrisonbacteria bacterium RIFCSPLOWO2_02_FULL_41_13b</name>
    <dbReference type="NCBI Taxonomy" id="1798409"/>
    <lineage>
        <taxon>Bacteria</taxon>
        <taxon>Candidatus Harrisoniibacteriota</taxon>
    </lineage>
</organism>
<dbReference type="Pfam" id="PF02686">
    <property type="entry name" value="GatC"/>
    <property type="match status" value="1"/>
</dbReference>
<dbReference type="InterPro" id="IPR003837">
    <property type="entry name" value="GatC"/>
</dbReference>
<proteinExistence type="inferred from homology"/>
<dbReference type="EC" id="6.3.5.-" evidence="1"/>
<comment type="subunit">
    <text evidence="1">Heterotrimer of A, B and C subunits.</text>
</comment>
<dbReference type="PANTHER" id="PTHR15004">
    <property type="entry name" value="GLUTAMYL-TRNA(GLN) AMIDOTRANSFERASE SUBUNIT C, MITOCHONDRIAL"/>
    <property type="match status" value="1"/>
</dbReference>
<gene>
    <name evidence="1" type="primary">gatC</name>
    <name evidence="2" type="ORF">A3I24_04540</name>
</gene>
<dbReference type="InterPro" id="IPR036113">
    <property type="entry name" value="Asp/Glu-ADT_sf_sub_c"/>
</dbReference>
<name>A0A1G1ZPZ6_9BACT</name>
<comment type="catalytic activity">
    <reaction evidence="1">
        <text>L-glutamyl-tRNA(Gln) + L-glutamine + ATP + H2O = L-glutaminyl-tRNA(Gln) + L-glutamate + ADP + phosphate + H(+)</text>
        <dbReference type="Rhea" id="RHEA:17521"/>
        <dbReference type="Rhea" id="RHEA-COMP:9681"/>
        <dbReference type="Rhea" id="RHEA-COMP:9684"/>
        <dbReference type="ChEBI" id="CHEBI:15377"/>
        <dbReference type="ChEBI" id="CHEBI:15378"/>
        <dbReference type="ChEBI" id="CHEBI:29985"/>
        <dbReference type="ChEBI" id="CHEBI:30616"/>
        <dbReference type="ChEBI" id="CHEBI:43474"/>
        <dbReference type="ChEBI" id="CHEBI:58359"/>
        <dbReference type="ChEBI" id="CHEBI:78520"/>
        <dbReference type="ChEBI" id="CHEBI:78521"/>
        <dbReference type="ChEBI" id="CHEBI:456216"/>
    </reaction>
</comment>
<keyword evidence="1" id="KW-0648">Protein biosynthesis</keyword>
<evidence type="ECO:0000313" key="3">
    <source>
        <dbReference type="Proteomes" id="UP000177690"/>
    </source>
</evidence>
<dbReference type="GO" id="GO:0050566">
    <property type="term" value="F:asparaginyl-tRNA synthase (glutamine-hydrolyzing) activity"/>
    <property type="evidence" value="ECO:0007669"/>
    <property type="project" value="RHEA"/>
</dbReference>
<dbReference type="GO" id="GO:0070681">
    <property type="term" value="P:glutaminyl-tRNAGln biosynthesis via transamidation"/>
    <property type="evidence" value="ECO:0007669"/>
    <property type="project" value="TreeGrafter"/>
</dbReference>
<dbReference type="HAMAP" id="MF_00122">
    <property type="entry name" value="GatC"/>
    <property type="match status" value="1"/>
</dbReference>
<keyword evidence="1" id="KW-0067">ATP-binding</keyword>
<dbReference type="SUPFAM" id="SSF141000">
    <property type="entry name" value="Glu-tRNAGln amidotransferase C subunit"/>
    <property type="match status" value="1"/>
</dbReference>
<protein>
    <recommendedName>
        <fullName evidence="1">Aspartyl/glutamyl-tRNA(Asn/Gln) amidotransferase subunit C</fullName>
        <shortName evidence="1">Asp/Glu-ADT subunit C</shortName>
        <ecNumber evidence="1">6.3.5.-</ecNumber>
    </recommendedName>
</protein>
<evidence type="ECO:0000256" key="1">
    <source>
        <dbReference type="HAMAP-Rule" id="MF_00122"/>
    </source>
</evidence>